<comment type="caution">
    <text evidence="1">The sequence shown here is derived from an EMBL/GenBank/DDBJ whole genome shotgun (WGS) entry which is preliminary data.</text>
</comment>
<evidence type="ECO:0000313" key="1">
    <source>
        <dbReference type="EMBL" id="MDT0689072.1"/>
    </source>
</evidence>
<protein>
    <submittedName>
        <fullName evidence="1">Uncharacterized protein</fullName>
    </submittedName>
</protein>
<evidence type="ECO:0000313" key="2">
    <source>
        <dbReference type="Proteomes" id="UP001261624"/>
    </source>
</evidence>
<proteinExistence type="predicted"/>
<dbReference type="EMBL" id="JAVRHM010000003">
    <property type="protein sequence ID" value="MDT0689072.1"/>
    <property type="molecule type" value="Genomic_DNA"/>
</dbReference>
<accession>A0ABU3DZE0</accession>
<gene>
    <name evidence="1" type="ORF">RM549_04700</name>
</gene>
<keyword evidence="2" id="KW-1185">Reference proteome</keyword>
<sequence>FYLFDDFFCSIYMTMTSEIFHVSDSPESVICLNAELDLLTETEDKIRFFNNYNINSLSHLE</sequence>
<feature type="non-terminal residue" evidence="1">
    <location>
        <position position="1"/>
    </location>
</feature>
<name>A0ABU3DZE0_9FLAO</name>
<dbReference type="Proteomes" id="UP001261624">
    <property type="component" value="Unassembled WGS sequence"/>
</dbReference>
<dbReference type="RefSeq" id="WP_311682234.1">
    <property type="nucleotide sequence ID" value="NZ_JAVRHM010000003.1"/>
</dbReference>
<reference evidence="1 2" key="1">
    <citation type="submission" date="2023-09" db="EMBL/GenBank/DDBJ databases">
        <authorList>
            <person name="Rey-Velasco X."/>
        </authorList>
    </citation>
    <scope>NUCLEOTIDE SEQUENCE [LARGE SCALE GENOMIC DNA]</scope>
    <source>
        <strain evidence="1 2">F188</strain>
    </source>
</reference>
<organism evidence="1 2">
    <name type="scientific">Autumnicola patrickiae</name>
    <dbReference type="NCBI Taxonomy" id="3075591"/>
    <lineage>
        <taxon>Bacteria</taxon>
        <taxon>Pseudomonadati</taxon>
        <taxon>Bacteroidota</taxon>
        <taxon>Flavobacteriia</taxon>
        <taxon>Flavobacteriales</taxon>
        <taxon>Flavobacteriaceae</taxon>
        <taxon>Autumnicola</taxon>
    </lineage>
</organism>